<dbReference type="SUPFAM" id="SSF56219">
    <property type="entry name" value="DNase I-like"/>
    <property type="match status" value="1"/>
</dbReference>
<feature type="region of interest" description="Disordered" evidence="1">
    <location>
        <begin position="248"/>
        <end position="307"/>
    </location>
</feature>
<organism evidence="2 3">
    <name type="scientific">Microbotryum intermedium</name>
    <dbReference type="NCBI Taxonomy" id="269621"/>
    <lineage>
        <taxon>Eukaryota</taxon>
        <taxon>Fungi</taxon>
        <taxon>Dikarya</taxon>
        <taxon>Basidiomycota</taxon>
        <taxon>Pucciniomycotina</taxon>
        <taxon>Microbotryomycetes</taxon>
        <taxon>Microbotryales</taxon>
        <taxon>Microbotryaceae</taxon>
        <taxon>Microbotryum</taxon>
    </lineage>
</organism>
<name>A0A238F9M7_9BASI</name>
<evidence type="ECO:0000313" key="3">
    <source>
        <dbReference type="Proteomes" id="UP000198372"/>
    </source>
</evidence>
<sequence>MDDPSSPRFAVQTAIRKHFGMAATTFMFARPESAQLDPAVERLFSKCVKLNFLVTKATKRSPISRHMYELVFESDQACLEAAAAGPFRFHGKEMVTELPNATPLNHIVQAVTASLGRAGCTQGYTVMQLQRGLATDSTDPMAMTKDGFHCAYLRLPADLFQGSAKVQKAALNAALPHEIEVLGAKYGLRHEFETHCCVLRDRVGHQWGTCKKQASTTMSGSAASVPGPSAAIPTAGFQVLGRKGKHGGAAALTSRASGTNTIQWGPRANPDDPADASQPTGNADKDEAGDEGDDAPPRRWPPRARSGGGGARFDFDVVLDFVRWHVGNIGDCDPDKSSTPGDSLIRLGTRQPRCHPGGIRHDPRFLRRQKFRGAVDQVKIICYLKAMRPAPAAILLQEHHLSFSASREGFESARQRRCIRFTSHVLTLIPDGSPLAGRLLSSTPVVFAEASRFDGRILCSVLRLEELDVEIINMYAPVKGENRLDFFELLHFNAPRPKTLRILAGDLSDYSDVSVDRVAINDRAWIPVSHWQTLLSRIAFTPLDTVRHVHPCTPAFTRPHYRGRKDQREICSCWANRLLSTSTLFDPPCSDHRPVVATFTLPTSNADAIPQPSLPSTSEFISRLNPTVFNDQDFLASIPEFVDEVYRRLEGTAPLGDVYNAALRAVAVAGHARYRSTRAEMRKLRAENQSVMEALEARGEHMNDAEHDAYAVAKSRLDELAVKEAQWLRIRAHVPSIDSREGQSASIRTRLNRRSR</sequence>
<proteinExistence type="predicted"/>
<dbReference type="EMBL" id="FMSP01000002">
    <property type="protein sequence ID" value="SCV67888.1"/>
    <property type="molecule type" value="Genomic_DNA"/>
</dbReference>
<dbReference type="Gene3D" id="3.60.10.10">
    <property type="entry name" value="Endonuclease/exonuclease/phosphatase"/>
    <property type="match status" value="1"/>
</dbReference>
<evidence type="ECO:0000313" key="2">
    <source>
        <dbReference type="EMBL" id="SCV67888.1"/>
    </source>
</evidence>
<dbReference type="Proteomes" id="UP000198372">
    <property type="component" value="Unassembled WGS sequence"/>
</dbReference>
<keyword evidence="3" id="KW-1185">Reference proteome</keyword>
<dbReference type="OrthoDB" id="2539572at2759"/>
<accession>A0A238F9M7</accession>
<reference evidence="3" key="1">
    <citation type="submission" date="2016-09" db="EMBL/GenBank/DDBJ databases">
        <authorList>
            <person name="Jeantristanb JTB J.-T."/>
            <person name="Ricardo R."/>
        </authorList>
    </citation>
    <scope>NUCLEOTIDE SEQUENCE [LARGE SCALE GENOMIC DNA]</scope>
</reference>
<evidence type="ECO:0000256" key="1">
    <source>
        <dbReference type="SAM" id="MobiDB-lite"/>
    </source>
</evidence>
<dbReference type="InterPro" id="IPR036691">
    <property type="entry name" value="Endo/exonu/phosph_ase_sf"/>
</dbReference>
<dbReference type="AlphaFoldDB" id="A0A238F9M7"/>
<gene>
    <name evidence="2" type="ORF">BQ2448_5499</name>
</gene>
<feature type="compositionally biased region" description="Polar residues" evidence="1">
    <location>
        <begin position="254"/>
        <end position="263"/>
    </location>
</feature>
<protein>
    <submittedName>
        <fullName evidence="2">BQ2448_5499 protein</fullName>
    </submittedName>
</protein>